<sequence length="193" mass="22586">MKITDERTLDGSQRNPQIVTQRAQMRVDKCESDPFEQAYSWYPTHETTKHLEYVRRLESEFTCLQRAVLTLTTQFARVQFRIRQILQAEPCERYALLIDLEQLVFNGDAEENNELPPIQRDAQNLGDVRRKQDYMLNQLHQKLSTLENAPIWKYPPAPVDTDSWTGKSTYRNSTVMSSADSEYSTSSKSKIYR</sequence>
<keyword evidence="3" id="KW-1185">Reference proteome</keyword>
<reference evidence="1" key="3">
    <citation type="submission" date="2020-11" db="EMBL/GenBank/DDBJ databases">
        <authorList>
            <person name="Whitehead M."/>
        </authorList>
    </citation>
    <scope>NUCLEOTIDE SEQUENCE</scope>
    <source>
        <strain evidence="1">EGII</strain>
    </source>
</reference>
<evidence type="ECO:0000313" key="2">
    <source>
        <dbReference type="EMBL" id="JAC02983.1"/>
    </source>
</evidence>
<evidence type="ECO:0000313" key="3">
    <source>
        <dbReference type="Proteomes" id="UP000606786"/>
    </source>
</evidence>
<dbReference type="EMBL" id="GAMC01003573">
    <property type="protein sequence ID" value="JAC02983.1"/>
    <property type="molecule type" value="mRNA"/>
</dbReference>
<dbReference type="KEGG" id="ccat:101457406"/>
<dbReference type="EMBL" id="CAJHJT010000034">
    <property type="protein sequence ID" value="CAD7006332.1"/>
    <property type="molecule type" value="Genomic_DNA"/>
</dbReference>
<reference evidence="2" key="1">
    <citation type="submission" date="2013-07" db="EMBL/GenBank/DDBJ databases">
        <authorList>
            <person name="Geib S."/>
        </authorList>
    </citation>
    <scope>NUCLEOTIDE SEQUENCE</scope>
</reference>
<dbReference type="Proteomes" id="UP000606786">
    <property type="component" value="Unassembled WGS sequence"/>
</dbReference>
<dbReference type="OrthoDB" id="10068328at2759"/>
<dbReference type="GeneID" id="101457406"/>
<accession>W8BUX9</accession>
<gene>
    <name evidence="2" type="primary">RUND1</name>
    <name evidence="1" type="ORF">CCAP1982_LOCUS14654</name>
</gene>
<organism evidence="2">
    <name type="scientific">Ceratitis capitata</name>
    <name type="common">Mediterranean fruit fly</name>
    <name type="synonym">Tephritis capitata</name>
    <dbReference type="NCBI Taxonomy" id="7213"/>
    <lineage>
        <taxon>Eukaryota</taxon>
        <taxon>Metazoa</taxon>
        <taxon>Ecdysozoa</taxon>
        <taxon>Arthropoda</taxon>
        <taxon>Hexapoda</taxon>
        <taxon>Insecta</taxon>
        <taxon>Pterygota</taxon>
        <taxon>Neoptera</taxon>
        <taxon>Endopterygota</taxon>
        <taxon>Diptera</taxon>
        <taxon>Brachycera</taxon>
        <taxon>Muscomorpha</taxon>
        <taxon>Tephritoidea</taxon>
        <taxon>Tephritidae</taxon>
        <taxon>Ceratitis</taxon>
        <taxon>Ceratitis</taxon>
    </lineage>
</organism>
<proteinExistence type="evidence at transcript level"/>
<reference evidence="2" key="2">
    <citation type="journal article" date="2014" name="BMC Genomics">
        <title>A genomic perspective to assessing quality of mass-reared SIT flies used in Mediterranean fruit fly (Ceratitis capitata) eradication in California.</title>
        <authorList>
            <person name="Calla B."/>
            <person name="Hall B."/>
            <person name="Hou S."/>
            <person name="Geib S.M."/>
        </authorList>
    </citation>
    <scope>NUCLEOTIDE SEQUENCE</scope>
</reference>
<protein>
    <submittedName>
        <fullName evidence="1">(Mediterranean fruit fly) hypothetical protein</fullName>
    </submittedName>
    <submittedName>
        <fullName evidence="2">RUN domain-containing protein 1</fullName>
    </submittedName>
</protein>
<name>W8BUX9_CERCA</name>
<dbReference type="AlphaFoldDB" id="W8BUX9"/>
<evidence type="ECO:0000313" key="1">
    <source>
        <dbReference type="EMBL" id="CAD7006332.1"/>
    </source>
</evidence>